<dbReference type="InterPro" id="IPR050365">
    <property type="entry name" value="TIM50"/>
</dbReference>
<keyword evidence="1" id="KW-0378">Hydrolase</keyword>
<dbReference type="FunFam" id="3.40.50.1000:FF:000015">
    <property type="entry name" value="CTD small phosphatase-like protein 2"/>
    <property type="match status" value="1"/>
</dbReference>
<dbReference type="AlphaFoldDB" id="A0A485KIH3"/>
<dbReference type="EMBL" id="VJMH01004104">
    <property type="protein sequence ID" value="KAF0703781.1"/>
    <property type="molecule type" value="Genomic_DNA"/>
</dbReference>
<dbReference type="InterPro" id="IPR004274">
    <property type="entry name" value="FCP1_dom"/>
</dbReference>
<protein>
    <submittedName>
        <fullName evidence="8">Aste57867_7539 protein</fullName>
    </submittedName>
</protein>
<reference evidence="7" key="2">
    <citation type="submission" date="2019-06" db="EMBL/GenBank/DDBJ databases">
        <title>Genomics analysis of Aphanomyces spp. identifies a new class of oomycete effector associated with host adaptation.</title>
        <authorList>
            <person name="Gaulin E."/>
        </authorList>
    </citation>
    <scope>NUCLEOTIDE SEQUENCE</scope>
    <source>
        <strain evidence="7">CBS 578.67</strain>
    </source>
</reference>
<comment type="similarity">
    <text evidence="4">Belongs to the CTDSPL2 family.</text>
</comment>
<evidence type="ECO:0000259" key="6">
    <source>
        <dbReference type="PROSITE" id="PS50969"/>
    </source>
</evidence>
<dbReference type="NCBIfam" id="TIGR02251">
    <property type="entry name" value="HIF-SF_euk"/>
    <property type="match status" value="1"/>
</dbReference>
<evidence type="ECO:0000256" key="5">
    <source>
        <dbReference type="SAM" id="MobiDB-lite"/>
    </source>
</evidence>
<comment type="function">
    <text evidence="3">Probable phosphatase.</text>
</comment>
<dbReference type="InterPro" id="IPR036412">
    <property type="entry name" value="HAD-like_sf"/>
</dbReference>
<dbReference type="CDD" id="cd07521">
    <property type="entry name" value="HAD_FCP1-like"/>
    <property type="match status" value="1"/>
</dbReference>
<gene>
    <name evidence="8" type="primary">Aste57867_7539</name>
    <name evidence="7" type="ORF">As57867_007513</name>
    <name evidence="8" type="ORF">ASTE57867_7539</name>
</gene>
<feature type="region of interest" description="Disordered" evidence="5">
    <location>
        <begin position="1"/>
        <end position="141"/>
    </location>
</feature>
<dbReference type="Proteomes" id="UP000332933">
    <property type="component" value="Unassembled WGS sequence"/>
</dbReference>
<dbReference type="GO" id="GO:0004721">
    <property type="term" value="F:phosphoprotein phosphatase activity"/>
    <property type="evidence" value="ECO:0007669"/>
    <property type="project" value="UniProtKB-KW"/>
</dbReference>
<keyword evidence="9" id="KW-1185">Reference proteome</keyword>
<evidence type="ECO:0000256" key="1">
    <source>
        <dbReference type="ARBA" id="ARBA00022801"/>
    </source>
</evidence>
<sequence length="379" mass="42848">MTGSPSSAKKTKLGGYYADPRSPIASTPLKRQRTTPHPTSEAKKDVQVAPIALDDDEAPATTRRLNMNVDDDEDETSTTDAKVDDAATEEKHKESNVDLFSPALKVEKTGRTSLQPSPPDSPGSPGEPDAEEPEDTSSVHKDEEAVELDFNPSDQPLQFCAHEIIGRFYFMKTLPHYDEVKELARPVALPAKHREAPKICLVLDLDETLVHCTIDDLPQADMKFPIEYDNTEYMVSVKRRPFMMEFLSQVSEWFEVVVFTASQRVYAEKLLNLLDPYNQFIQHRLYRESCLPVDGNYLKDLNVLGRDLAHVLLIDNSPHAFGYQVSNGIPIESWFSDENDTELLKLLPFLESLMHAEDVRPVVSKQFQIQRLIDTSMLE</sequence>
<feature type="domain" description="FCP1 homology" evidence="6">
    <location>
        <begin position="194"/>
        <end position="353"/>
    </location>
</feature>
<dbReference type="SUPFAM" id="SSF56784">
    <property type="entry name" value="HAD-like"/>
    <property type="match status" value="1"/>
</dbReference>
<evidence type="ECO:0000256" key="3">
    <source>
        <dbReference type="ARBA" id="ARBA00037324"/>
    </source>
</evidence>
<dbReference type="Pfam" id="PF03031">
    <property type="entry name" value="NIF"/>
    <property type="match status" value="1"/>
</dbReference>
<reference evidence="8 9" key="1">
    <citation type="submission" date="2019-03" db="EMBL/GenBank/DDBJ databases">
        <authorList>
            <person name="Gaulin E."/>
            <person name="Dumas B."/>
        </authorList>
    </citation>
    <scope>NUCLEOTIDE SEQUENCE [LARGE SCALE GENOMIC DNA]</scope>
    <source>
        <strain evidence="8">CBS 568.67</strain>
    </source>
</reference>
<proteinExistence type="inferred from homology"/>
<evidence type="ECO:0000313" key="7">
    <source>
        <dbReference type="EMBL" id="KAF0703781.1"/>
    </source>
</evidence>
<dbReference type="InterPro" id="IPR011948">
    <property type="entry name" value="Dullard_phosphatase"/>
</dbReference>
<dbReference type="PROSITE" id="PS50969">
    <property type="entry name" value="FCP1"/>
    <property type="match status" value="1"/>
</dbReference>
<feature type="compositionally biased region" description="Basic and acidic residues" evidence="5">
    <location>
        <begin position="81"/>
        <end position="96"/>
    </location>
</feature>
<organism evidence="8 9">
    <name type="scientific">Aphanomyces stellatus</name>
    <dbReference type="NCBI Taxonomy" id="120398"/>
    <lineage>
        <taxon>Eukaryota</taxon>
        <taxon>Sar</taxon>
        <taxon>Stramenopiles</taxon>
        <taxon>Oomycota</taxon>
        <taxon>Saprolegniomycetes</taxon>
        <taxon>Saprolegniales</taxon>
        <taxon>Verrucalvaceae</taxon>
        <taxon>Aphanomyces</taxon>
    </lineage>
</organism>
<evidence type="ECO:0000313" key="8">
    <source>
        <dbReference type="EMBL" id="VFT84448.1"/>
    </source>
</evidence>
<dbReference type="EMBL" id="CAADRA010004116">
    <property type="protein sequence ID" value="VFT84448.1"/>
    <property type="molecule type" value="Genomic_DNA"/>
</dbReference>
<dbReference type="SMART" id="SM00577">
    <property type="entry name" value="CPDc"/>
    <property type="match status" value="1"/>
</dbReference>
<dbReference type="InterPro" id="IPR023214">
    <property type="entry name" value="HAD_sf"/>
</dbReference>
<dbReference type="Gene3D" id="3.40.50.1000">
    <property type="entry name" value="HAD superfamily/HAD-like"/>
    <property type="match status" value="1"/>
</dbReference>
<dbReference type="GO" id="GO:0005634">
    <property type="term" value="C:nucleus"/>
    <property type="evidence" value="ECO:0007669"/>
    <property type="project" value="UniProtKB-ARBA"/>
</dbReference>
<evidence type="ECO:0000313" key="9">
    <source>
        <dbReference type="Proteomes" id="UP000332933"/>
    </source>
</evidence>
<evidence type="ECO:0000256" key="4">
    <source>
        <dbReference type="ARBA" id="ARBA00038355"/>
    </source>
</evidence>
<dbReference type="PANTHER" id="PTHR12210">
    <property type="entry name" value="DULLARD PROTEIN PHOSPHATASE"/>
    <property type="match status" value="1"/>
</dbReference>
<accession>A0A485KIH3</accession>
<evidence type="ECO:0000256" key="2">
    <source>
        <dbReference type="ARBA" id="ARBA00022912"/>
    </source>
</evidence>
<keyword evidence="2" id="KW-0904">Protein phosphatase</keyword>
<dbReference type="OrthoDB" id="277011at2759"/>
<name>A0A485KIH3_9STRA</name>